<dbReference type="Proteomes" id="UP000077266">
    <property type="component" value="Unassembled WGS sequence"/>
</dbReference>
<keyword evidence="3" id="KW-1185">Reference proteome</keyword>
<dbReference type="InParanoid" id="A0A166B5P1"/>
<dbReference type="STRING" id="1314781.A0A166B5P1"/>
<dbReference type="SUPFAM" id="SSF52058">
    <property type="entry name" value="L domain-like"/>
    <property type="match status" value="1"/>
</dbReference>
<dbReference type="PANTHER" id="PTHR38926:SF5">
    <property type="entry name" value="F-BOX AND LEUCINE-RICH REPEAT PROTEIN 6"/>
    <property type="match status" value="1"/>
</dbReference>
<dbReference type="AlphaFoldDB" id="A0A166B5P1"/>
<reference evidence="2 3" key="1">
    <citation type="journal article" date="2016" name="Mol. Biol. Evol.">
        <title>Comparative Genomics of Early-Diverging Mushroom-Forming Fungi Provides Insights into the Origins of Lignocellulose Decay Capabilities.</title>
        <authorList>
            <person name="Nagy L.G."/>
            <person name="Riley R."/>
            <person name="Tritt A."/>
            <person name="Adam C."/>
            <person name="Daum C."/>
            <person name="Floudas D."/>
            <person name="Sun H."/>
            <person name="Yadav J.S."/>
            <person name="Pangilinan J."/>
            <person name="Larsson K.H."/>
            <person name="Matsuura K."/>
            <person name="Barry K."/>
            <person name="Labutti K."/>
            <person name="Kuo R."/>
            <person name="Ohm R.A."/>
            <person name="Bhattacharya S.S."/>
            <person name="Shirouzu T."/>
            <person name="Yoshinaga Y."/>
            <person name="Martin F.M."/>
            <person name="Grigoriev I.V."/>
            <person name="Hibbett D.S."/>
        </authorList>
    </citation>
    <scope>NUCLEOTIDE SEQUENCE [LARGE SCALE GENOMIC DNA]</scope>
    <source>
        <strain evidence="2 3">HHB12029</strain>
    </source>
</reference>
<evidence type="ECO:0000313" key="3">
    <source>
        <dbReference type="Proteomes" id="UP000077266"/>
    </source>
</evidence>
<name>A0A166B5P1_EXIGL</name>
<keyword evidence="1" id="KW-0732">Signal</keyword>
<sequence>MRAFLFFFLSLLATLCAGRLVQTDMPSCARSCLAPSAVRSSIGANGHCQLHFSQFPAIFKQCLKSGISTLIFKCSDGEISTAVHTLINGCGLENSEKSVNEGSPQQAFWDLLPEFSCCETPSQGVRGAVMVNVSCASHCPRGQCHGHGGLAVTAPICHTPREEVTFWNRALLALRQVVLTGACIMLLNARDAYKSQIREDTAAKAALDHRHIELRRRKSEAQVALTAAQALLDQVTVQEEHLLAQTHTLDASIASARAALVRDLLSTFPDDLLRCVFDDVVGDPLDPMWPPSGCAPYESDRAARPFLLASVSTRWRKVALETPALWSYVGTGLTTDRRVSRRAGDRIKLHLKRSKAAPLDIFIEWDDRTNAVSPDDHTTMGGILSLFEGARSRWRRFDISVSSSMDDSCIDMFKGPTPALRRFAINTYGGDWSDAPEEGYLPFAPNLAHLELSDCGMSIAPTHRGFGRLRSLALWDTDAKNIYRLISLHKDHLESLCLGVNVIEDMPTTEVLMPRLVSLSLAIAPCFLTHWTPQPILHAPSLSSLTLQGPPITAELSPLLERLSPTVTSLTLEDSAFDATHLHILQNLRNISRLTFSKDPGGTSDGYRVQERFFTELADVLPCIWPKLTCVMLPPCGTVDDSQSEALRRFITTRTILVQNGGEEQPCRLREVVLDYFDAPSWLVTDVACLLEMGCPSTAAEITDFGSCAPPFHVLLSLSVYVMVLNARDAYRAQIREETDAIASLASQQSDLRRRRSDAEAALAGAQAILDQVAAQEDRVTAQEQLLKSSVASARAALVRDLLSTFPDDVLRCIFDEVVEQPDPAQWTQKGNDEYDSMTASRPFLLAGVCARWRRVALDTPTLWSYIGAEMTSYRRMPPSSLERIQLLLKRSKAALVDIIVSWYGGNISDDDARLMERILRAIEQSRSRWRTCELTISSTQHVSYFDMLRGPTPSLRRLAIYVSGDTWALEPRDAYLPFAPLLQRLDLDKTGIAVAPTHGGFSSLRSLRIAGETDCGNVSRLISLQREHLEFLCLDVEFDDAPTSALSMRCLKTLSLISKPFFASQTTPPMLNAPNLKELTLEASAIMDTLDPLIRHISHTVVSLTLAYSAFTAAHVHILKELRNVSSLRFDSTDEWKDPYAVEGGFFVELADALPCIWPKLSTLTLPISGSVNDTEIDGLIRFITKRTVALAQTYPPTDGLEQPCRLRDIKVEFYDAPLWLVADVERLLGTSSP</sequence>
<dbReference type="OrthoDB" id="3252356at2759"/>
<accession>A0A166B5P1</accession>
<proteinExistence type="predicted"/>
<protein>
    <recommendedName>
        <fullName evidence="4">F-box domain-containing protein</fullName>
    </recommendedName>
</protein>
<dbReference type="EMBL" id="KV425922">
    <property type="protein sequence ID" value="KZV98109.1"/>
    <property type="molecule type" value="Genomic_DNA"/>
</dbReference>
<dbReference type="Gene3D" id="3.80.10.10">
    <property type="entry name" value="Ribonuclease Inhibitor"/>
    <property type="match status" value="2"/>
</dbReference>
<feature type="chain" id="PRO_5007871051" description="F-box domain-containing protein" evidence="1">
    <location>
        <begin position="19"/>
        <end position="1235"/>
    </location>
</feature>
<evidence type="ECO:0008006" key="4">
    <source>
        <dbReference type="Google" id="ProtNLM"/>
    </source>
</evidence>
<feature type="signal peptide" evidence="1">
    <location>
        <begin position="1"/>
        <end position="18"/>
    </location>
</feature>
<gene>
    <name evidence="2" type="ORF">EXIGLDRAFT_746760</name>
</gene>
<evidence type="ECO:0000256" key="1">
    <source>
        <dbReference type="SAM" id="SignalP"/>
    </source>
</evidence>
<dbReference type="InterPro" id="IPR032675">
    <property type="entry name" value="LRR_dom_sf"/>
</dbReference>
<dbReference type="SUPFAM" id="SSF52047">
    <property type="entry name" value="RNI-like"/>
    <property type="match status" value="1"/>
</dbReference>
<organism evidence="2 3">
    <name type="scientific">Exidia glandulosa HHB12029</name>
    <dbReference type="NCBI Taxonomy" id="1314781"/>
    <lineage>
        <taxon>Eukaryota</taxon>
        <taxon>Fungi</taxon>
        <taxon>Dikarya</taxon>
        <taxon>Basidiomycota</taxon>
        <taxon>Agaricomycotina</taxon>
        <taxon>Agaricomycetes</taxon>
        <taxon>Auriculariales</taxon>
        <taxon>Exidiaceae</taxon>
        <taxon>Exidia</taxon>
    </lineage>
</organism>
<dbReference type="PANTHER" id="PTHR38926">
    <property type="entry name" value="F-BOX DOMAIN CONTAINING PROTEIN, EXPRESSED"/>
    <property type="match status" value="1"/>
</dbReference>
<evidence type="ECO:0000313" key="2">
    <source>
        <dbReference type="EMBL" id="KZV98109.1"/>
    </source>
</evidence>